<name>A0A210PPI5_MIZYE</name>
<dbReference type="InterPro" id="IPR048422">
    <property type="entry name" value="NOA1/YqeH-like_C"/>
</dbReference>
<proteinExistence type="predicted"/>
<feature type="domain" description="NOA1/YqeH-like C-terminal" evidence="2">
    <location>
        <begin position="577"/>
        <end position="679"/>
    </location>
</feature>
<dbReference type="PANTHER" id="PTHR46406:SF1">
    <property type="entry name" value="NITRIC OXIDE-ASSOCIATED PROTEIN 1"/>
    <property type="match status" value="1"/>
</dbReference>
<feature type="domain" description="G" evidence="1">
    <location>
        <begin position="355"/>
        <end position="407"/>
    </location>
</feature>
<dbReference type="Gene3D" id="3.40.50.300">
    <property type="entry name" value="P-loop containing nucleotide triphosphate hydrolases"/>
    <property type="match status" value="1"/>
</dbReference>
<dbReference type="CDD" id="cd00882">
    <property type="entry name" value="Ras_like_GTPase"/>
    <property type="match status" value="1"/>
</dbReference>
<sequence length="734" mass="82416">MNLLRTTRFNHFDIKNIRLGCLTTHLQSSEIFLGGQKSYVHISAKRSKTIKEMRELKLNKGVVKPVVEIDNVPSSVRAAIGKRKIELSEVKTDVGKREELTLDKLEDKLRSIQWDMNAILKKADESQSPDDHQIIEKDEESLDGFTEIVNIDPEKYSKRRKRKSRLTESTSLPDPSMPISDIPCRGCGAKLHCQNASLVGYICSSKLKSSTIEELQDTMCERCHLLRTRKVTLPVEVDEDQIPKLFESIRSERCLVLLILDLLDIRNSIPKNIVDLIGPTKDLYIVGSKVDMIPKDGDGFLERVESGLVSACMDAGIDVHASHVRHIGLISSLTGYGIENLVTKLLSDWELKGNVYFVGNMNAGKSTLFNALLRSDYCKFSARSGLPRATVADWPGTTVSVLKFPITTPMGWKLAKRAARFGKHRNSYQKELELRRSKAKEGNWKYASVAGIVAATDFRDEADIIKSYHEKDRYKGYDSPMYEYSADKVIVKRDTKPPEPKTKFDPKKYERAKWLCDTPGIRNTESMMTYLHPDELCAILPQNVMMPRPFLLQPGDVIFVTGLGRLDYLEGNSKVLITTFVNSRLPVINSTLAEADELYKENIGKDLFRVPIGDQDRLDKIPALVGKEFVIERTDYQTAAADIQMSSLGWVSVTVLFGEMGDPVKVKVYTPGGKGLYMRCPALLPYTHTFKGSVDDQLPRIFWCMLGLANTGSYSLPTKTNSPKPTIGQACGNT</sequence>
<evidence type="ECO:0000259" key="2">
    <source>
        <dbReference type="Pfam" id="PF21516"/>
    </source>
</evidence>
<dbReference type="SUPFAM" id="SSF52540">
    <property type="entry name" value="P-loop containing nucleoside triphosphate hydrolases"/>
    <property type="match status" value="1"/>
</dbReference>
<dbReference type="GO" id="GO:0005525">
    <property type="term" value="F:GTP binding"/>
    <property type="evidence" value="ECO:0007669"/>
    <property type="project" value="InterPro"/>
</dbReference>
<evidence type="ECO:0000313" key="4">
    <source>
        <dbReference type="Proteomes" id="UP000242188"/>
    </source>
</evidence>
<dbReference type="InterPro" id="IPR027417">
    <property type="entry name" value="P-loop_NTPase"/>
</dbReference>
<dbReference type="Pfam" id="PF01926">
    <property type="entry name" value="MMR_HSR1"/>
    <property type="match status" value="1"/>
</dbReference>
<reference evidence="3 4" key="1">
    <citation type="journal article" date="2017" name="Nat. Ecol. Evol.">
        <title>Scallop genome provides insights into evolution of bilaterian karyotype and development.</title>
        <authorList>
            <person name="Wang S."/>
            <person name="Zhang J."/>
            <person name="Jiao W."/>
            <person name="Li J."/>
            <person name="Xun X."/>
            <person name="Sun Y."/>
            <person name="Guo X."/>
            <person name="Huan P."/>
            <person name="Dong B."/>
            <person name="Zhang L."/>
            <person name="Hu X."/>
            <person name="Sun X."/>
            <person name="Wang J."/>
            <person name="Zhao C."/>
            <person name="Wang Y."/>
            <person name="Wang D."/>
            <person name="Huang X."/>
            <person name="Wang R."/>
            <person name="Lv J."/>
            <person name="Li Y."/>
            <person name="Zhang Z."/>
            <person name="Liu B."/>
            <person name="Lu W."/>
            <person name="Hui Y."/>
            <person name="Liang J."/>
            <person name="Zhou Z."/>
            <person name="Hou R."/>
            <person name="Li X."/>
            <person name="Liu Y."/>
            <person name="Li H."/>
            <person name="Ning X."/>
            <person name="Lin Y."/>
            <person name="Zhao L."/>
            <person name="Xing Q."/>
            <person name="Dou J."/>
            <person name="Li Y."/>
            <person name="Mao J."/>
            <person name="Guo H."/>
            <person name="Dou H."/>
            <person name="Li T."/>
            <person name="Mu C."/>
            <person name="Jiang W."/>
            <person name="Fu Q."/>
            <person name="Fu X."/>
            <person name="Miao Y."/>
            <person name="Liu J."/>
            <person name="Yu Q."/>
            <person name="Li R."/>
            <person name="Liao H."/>
            <person name="Li X."/>
            <person name="Kong Y."/>
            <person name="Jiang Z."/>
            <person name="Chourrout D."/>
            <person name="Li R."/>
            <person name="Bao Z."/>
        </authorList>
    </citation>
    <scope>NUCLEOTIDE SEQUENCE [LARGE SCALE GENOMIC DNA]</scope>
    <source>
        <strain evidence="3 4">PY_sf001</strain>
    </source>
</reference>
<evidence type="ECO:0000313" key="3">
    <source>
        <dbReference type="EMBL" id="OWF38366.1"/>
    </source>
</evidence>
<dbReference type="Pfam" id="PF21516">
    <property type="entry name" value="YqeH-like_C"/>
    <property type="match status" value="1"/>
</dbReference>
<dbReference type="PANTHER" id="PTHR46406">
    <property type="entry name" value="NITRIC OXIDE-ASSOCIATED PROTEIN 1"/>
    <property type="match status" value="1"/>
</dbReference>
<organism evidence="3 4">
    <name type="scientific">Mizuhopecten yessoensis</name>
    <name type="common">Japanese scallop</name>
    <name type="synonym">Patinopecten yessoensis</name>
    <dbReference type="NCBI Taxonomy" id="6573"/>
    <lineage>
        <taxon>Eukaryota</taxon>
        <taxon>Metazoa</taxon>
        <taxon>Spiralia</taxon>
        <taxon>Lophotrochozoa</taxon>
        <taxon>Mollusca</taxon>
        <taxon>Bivalvia</taxon>
        <taxon>Autobranchia</taxon>
        <taxon>Pteriomorphia</taxon>
        <taxon>Pectinida</taxon>
        <taxon>Pectinoidea</taxon>
        <taxon>Pectinidae</taxon>
        <taxon>Mizuhopecten</taxon>
    </lineage>
</organism>
<protein>
    <submittedName>
        <fullName evidence="3">Nitric oxide-associated protein 1</fullName>
    </submittedName>
</protein>
<dbReference type="STRING" id="6573.A0A210PPI5"/>
<accession>A0A210PPI5</accession>
<dbReference type="CDD" id="cd01855">
    <property type="entry name" value="YqeH"/>
    <property type="match status" value="1"/>
</dbReference>
<gene>
    <name evidence="3" type="ORF">KP79_PYT17287</name>
</gene>
<dbReference type="InterPro" id="IPR006073">
    <property type="entry name" value="GTP-bd"/>
</dbReference>
<dbReference type="EMBL" id="NEDP02005569">
    <property type="protein sequence ID" value="OWF38366.1"/>
    <property type="molecule type" value="Genomic_DNA"/>
</dbReference>
<evidence type="ECO:0000259" key="1">
    <source>
        <dbReference type="Pfam" id="PF01926"/>
    </source>
</evidence>
<keyword evidence="4" id="KW-1185">Reference proteome</keyword>
<comment type="caution">
    <text evidence="3">The sequence shown here is derived from an EMBL/GenBank/DDBJ whole genome shotgun (WGS) entry which is preliminary data.</text>
</comment>
<dbReference type="Proteomes" id="UP000242188">
    <property type="component" value="Unassembled WGS sequence"/>
</dbReference>
<dbReference type="OrthoDB" id="1696305at2759"/>
<dbReference type="AlphaFoldDB" id="A0A210PPI5"/>
<dbReference type="InterPro" id="IPR052807">
    <property type="entry name" value="Mito_transl_resp_regulator"/>
</dbReference>